<sequence length="411" mass="46244">MDTIYSDTFPDGTPVDGWFHNNSIPKLTELGKQYIITDYDIHDDGRIYTDNFQKLIDLVYNAGGGVIIIPRGTYMTGALFFRQGVNLYIEDGATLMGSDNISDYPVCETRIEGETCQYFAALINVSGIDGFTLCGNGSIDGNGLRSWKAFWQRRTWNPGCTNKDEQRARLIYMAGCTNVTVAGLHICNSQFWTNHLYKCSHVRYLNCRITSPSVPVKAPSTDAIDIDVCTDILIKGCTINVNDDAVALKGGKGPFADSDQDNGTNERIIIEDCTFEFCHGCLTCGSESIHNKNIIMRHIKVDSGYNLLWLKMRPDTPQHYEYITIEYVQGKIFNFININPWTQFFDLKGRTDIPPSSTEHIIIRKNTCTCNVFRNIKEAPEQYTLADIQIDDNIIEEIGTPSDKTKYTGAE</sequence>
<dbReference type="GO" id="GO:0005975">
    <property type="term" value="P:carbohydrate metabolic process"/>
    <property type="evidence" value="ECO:0007669"/>
    <property type="project" value="InterPro"/>
</dbReference>
<dbReference type="Pfam" id="PF00295">
    <property type="entry name" value="Glyco_hydro_28"/>
    <property type="match status" value="1"/>
</dbReference>
<dbReference type="SUPFAM" id="SSF51126">
    <property type="entry name" value="Pectin lyase-like"/>
    <property type="match status" value="1"/>
</dbReference>
<dbReference type="GO" id="GO:0004650">
    <property type="term" value="F:polygalacturonase activity"/>
    <property type="evidence" value="ECO:0007669"/>
    <property type="project" value="InterPro"/>
</dbReference>
<evidence type="ECO:0000256" key="1">
    <source>
        <dbReference type="ARBA" id="ARBA00008834"/>
    </source>
</evidence>
<keyword evidence="2 4" id="KW-0378">Hydrolase</keyword>
<reference evidence="7 8" key="1">
    <citation type="submission" date="2018-08" db="EMBL/GenBank/DDBJ databases">
        <title>A genome reference for cultivated species of the human gut microbiota.</title>
        <authorList>
            <person name="Zou Y."/>
            <person name="Xue W."/>
            <person name="Luo G."/>
        </authorList>
    </citation>
    <scope>NUCLEOTIDE SEQUENCE [LARGE SCALE GENOMIC DNA]</scope>
    <source>
        <strain evidence="6 8">AF36-7BH</strain>
        <strain evidence="5 7">AM32-2AC</strain>
    </source>
</reference>
<dbReference type="InterPro" id="IPR006626">
    <property type="entry name" value="PbH1"/>
</dbReference>
<dbReference type="Proteomes" id="UP000284794">
    <property type="component" value="Unassembled WGS sequence"/>
</dbReference>
<comment type="similarity">
    <text evidence="1 4">Belongs to the glycosyl hydrolase 28 family.</text>
</comment>
<dbReference type="InterPro" id="IPR000743">
    <property type="entry name" value="Glyco_hydro_28"/>
</dbReference>
<dbReference type="EMBL" id="QROY01000004">
    <property type="protein sequence ID" value="RHL69269.1"/>
    <property type="molecule type" value="Genomic_DNA"/>
</dbReference>
<dbReference type="PANTHER" id="PTHR31339:SF9">
    <property type="entry name" value="PLASMIN AND FIBRONECTIN-BINDING PROTEIN A"/>
    <property type="match status" value="1"/>
</dbReference>
<protein>
    <submittedName>
        <fullName evidence="6">Exopolygalacturonase</fullName>
    </submittedName>
</protein>
<proteinExistence type="inferred from homology"/>
<dbReference type="InterPro" id="IPR012334">
    <property type="entry name" value="Pectin_lyas_fold"/>
</dbReference>
<name>A0A415MCU3_9FIRM</name>
<evidence type="ECO:0000313" key="8">
    <source>
        <dbReference type="Proteomes" id="UP000285201"/>
    </source>
</evidence>
<dbReference type="EMBL" id="QSIS01000013">
    <property type="protein sequence ID" value="RHD07513.1"/>
    <property type="molecule type" value="Genomic_DNA"/>
</dbReference>
<dbReference type="Gene3D" id="2.160.20.10">
    <property type="entry name" value="Single-stranded right-handed beta-helix, Pectin lyase-like"/>
    <property type="match status" value="1"/>
</dbReference>
<dbReference type="Proteomes" id="UP000285201">
    <property type="component" value="Unassembled WGS sequence"/>
</dbReference>
<dbReference type="InterPro" id="IPR011050">
    <property type="entry name" value="Pectin_lyase_fold/virulence"/>
</dbReference>
<dbReference type="AlphaFoldDB" id="A0A415MCU3"/>
<evidence type="ECO:0000313" key="7">
    <source>
        <dbReference type="Proteomes" id="UP000284794"/>
    </source>
</evidence>
<comment type="caution">
    <text evidence="6">The sequence shown here is derived from an EMBL/GenBank/DDBJ whole genome shotgun (WGS) entry which is preliminary data.</text>
</comment>
<gene>
    <name evidence="6" type="ORF">DW007_06960</name>
    <name evidence="5" type="ORF">DW811_09985</name>
</gene>
<dbReference type="RefSeq" id="WP_118148903.1">
    <property type="nucleotide sequence ID" value="NZ_QRNK01000008.1"/>
</dbReference>
<accession>A0A415MCU3</accession>
<dbReference type="SMART" id="SM00710">
    <property type="entry name" value="PbH1"/>
    <property type="match status" value="3"/>
</dbReference>
<evidence type="ECO:0000256" key="2">
    <source>
        <dbReference type="ARBA" id="ARBA00022801"/>
    </source>
</evidence>
<organism evidence="6 8">
    <name type="scientific">Lachnospira eligens</name>
    <dbReference type="NCBI Taxonomy" id="39485"/>
    <lineage>
        <taxon>Bacteria</taxon>
        <taxon>Bacillati</taxon>
        <taxon>Bacillota</taxon>
        <taxon>Clostridia</taxon>
        <taxon>Lachnospirales</taxon>
        <taxon>Lachnospiraceae</taxon>
        <taxon>Lachnospira</taxon>
    </lineage>
</organism>
<evidence type="ECO:0000313" key="5">
    <source>
        <dbReference type="EMBL" id="RHD07513.1"/>
    </source>
</evidence>
<dbReference type="PANTHER" id="PTHR31339">
    <property type="entry name" value="PECTIN LYASE-RELATED"/>
    <property type="match status" value="1"/>
</dbReference>
<evidence type="ECO:0000313" key="6">
    <source>
        <dbReference type="EMBL" id="RHL69269.1"/>
    </source>
</evidence>
<keyword evidence="3 4" id="KW-0326">Glycosidase</keyword>
<evidence type="ECO:0000256" key="3">
    <source>
        <dbReference type="ARBA" id="ARBA00023295"/>
    </source>
</evidence>
<dbReference type="InterPro" id="IPR051801">
    <property type="entry name" value="GH28_Enzymes"/>
</dbReference>
<evidence type="ECO:0000256" key="4">
    <source>
        <dbReference type="RuleBase" id="RU361169"/>
    </source>
</evidence>